<reference evidence="1 2" key="1">
    <citation type="submission" date="2015-09" db="EMBL/GenBank/DDBJ databases">
        <title>Trachymyrmex cornetzi WGS genome.</title>
        <authorList>
            <person name="Nygaard S."/>
            <person name="Hu H."/>
            <person name="Boomsma J."/>
            <person name="Zhang G."/>
        </authorList>
    </citation>
    <scope>NUCLEOTIDE SEQUENCE [LARGE SCALE GENOMIC DNA]</scope>
    <source>
        <strain evidence="1">Tcor2-1</strain>
        <tissue evidence="1">Whole body</tissue>
    </source>
</reference>
<organism evidence="1 2">
    <name type="scientific">Trachymyrmex cornetzi</name>
    <dbReference type="NCBI Taxonomy" id="471704"/>
    <lineage>
        <taxon>Eukaryota</taxon>
        <taxon>Metazoa</taxon>
        <taxon>Ecdysozoa</taxon>
        <taxon>Arthropoda</taxon>
        <taxon>Hexapoda</taxon>
        <taxon>Insecta</taxon>
        <taxon>Pterygota</taxon>
        <taxon>Neoptera</taxon>
        <taxon>Endopterygota</taxon>
        <taxon>Hymenoptera</taxon>
        <taxon>Apocrita</taxon>
        <taxon>Aculeata</taxon>
        <taxon>Formicoidea</taxon>
        <taxon>Formicidae</taxon>
        <taxon>Myrmicinae</taxon>
        <taxon>Trachymyrmex</taxon>
    </lineage>
</organism>
<name>A0A151J0A2_9HYME</name>
<gene>
    <name evidence="1" type="ORF">ALC57_12908</name>
</gene>
<dbReference type="AlphaFoldDB" id="A0A151J0A2"/>
<sequence>MLNEKKTHKFDSEYMGPYKVIKTCVNRKIVLSPISKLFGNAIVRRKISCRMPKKGLNKQRRFLWAVANRTITIKARKCTIHYRASVLVHTRAREIAHGSRDNLAHLPVRKEKPAKLKI</sequence>
<keyword evidence="2" id="KW-1185">Reference proteome</keyword>
<dbReference type="EMBL" id="KQ980652">
    <property type="protein sequence ID" value="KYN14880.1"/>
    <property type="molecule type" value="Genomic_DNA"/>
</dbReference>
<protein>
    <submittedName>
        <fullName evidence="1">Uncharacterized protein</fullName>
    </submittedName>
</protein>
<proteinExistence type="predicted"/>
<dbReference type="Proteomes" id="UP000078492">
    <property type="component" value="Unassembled WGS sequence"/>
</dbReference>
<evidence type="ECO:0000313" key="2">
    <source>
        <dbReference type="Proteomes" id="UP000078492"/>
    </source>
</evidence>
<evidence type="ECO:0000313" key="1">
    <source>
        <dbReference type="EMBL" id="KYN14880.1"/>
    </source>
</evidence>
<accession>A0A151J0A2</accession>